<dbReference type="GO" id="GO:0015421">
    <property type="term" value="F:ABC-type oligopeptide transporter activity"/>
    <property type="evidence" value="ECO:0007669"/>
    <property type="project" value="TreeGrafter"/>
</dbReference>
<comment type="caution">
    <text evidence="8">The sequence shown here is derived from an EMBL/GenBank/DDBJ whole genome shotgun (WGS) entry which is preliminary data.</text>
</comment>
<dbReference type="Gene3D" id="1.20.1560.10">
    <property type="entry name" value="ABC transporter type 1, transmembrane domain"/>
    <property type="match status" value="2"/>
</dbReference>
<feature type="transmembrane region" description="Helical" evidence="6">
    <location>
        <begin position="178"/>
        <end position="198"/>
    </location>
</feature>
<dbReference type="InterPro" id="IPR039421">
    <property type="entry name" value="Type_1_exporter"/>
</dbReference>
<dbReference type="GO" id="GO:0005743">
    <property type="term" value="C:mitochondrial inner membrane"/>
    <property type="evidence" value="ECO:0007669"/>
    <property type="project" value="TreeGrafter"/>
</dbReference>
<keyword evidence="9" id="KW-1185">Reference proteome</keyword>
<feature type="transmembrane region" description="Helical" evidence="6">
    <location>
        <begin position="35"/>
        <end position="56"/>
    </location>
</feature>
<feature type="region of interest" description="Disordered" evidence="5">
    <location>
        <begin position="1"/>
        <end position="23"/>
    </location>
</feature>
<feature type="non-terminal residue" evidence="8">
    <location>
        <position position="1"/>
    </location>
</feature>
<feature type="transmembrane region" description="Helical" evidence="6">
    <location>
        <begin position="104"/>
        <end position="126"/>
    </location>
</feature>
<organism evidence="8 9">
    <name type="scientific">Diversispora eburnea</name>
    <dbReference type="NCBI Taxonomy" id="1213867"/>
    <lineage>
        <taxon>Eukaryota</taxon>
        <taxon>Fungi</taxon>
        <taxon>Fungi incertae sedis</taxon>
        <taxon>Mucoromycota</taxon>
        <taxon>Glomeromycotina</taxon>
        <taxon>Glomeromycetes</taxon>
        <taxon>Diversisporales</taxon>
        <taxon>Diversisporaceae</taxon>
        <taxon>Diversispora</taxon>
    </lineage>
</organism>
<feature type="domain" description="ABC transmembrane type-1" evidence="7">
    <location>
        <begin position="48"/>
        <end position="260"/>
    </location>
</feature>
<dbReference type="GO" id="GO:0005524">
    <property type="term" value="F:ATP binding"/>
    <property type="evidence" value="ECO:0007669"/>
    <property type="project" value="InterPro"/>
</dbReference>
<evidence type="ECO:0000256" key="4">
    <source>
        <dbReference type="ARBA" id="ARBA00023136"/>
    </source>
</evidence>
<evidence type="ECO:0000256" key="1">
    <source>
        <dbReference type="ARBA" id="ARBA00004141"/>
    </source>
</evidence>
<reference evidence="8" key="1">
    <citation type="submission" date="2021-06" db="EMBL/GenBank/DDBJ databases">
        <authorList>
            <person name="Kallberg Y."/>
            <person name="Tangrot J."/>
            <person name="Rosling A."/>
        </authorList>
    </citation>
    <scope>NUCLEOTIDE SEQUENCE</scope>
    <source>
        <strain evidence="8">AZ414A</strain>
    </source>
</reference>
<dbReference type="PANTHER" id="PTHR43394">
    <property type="entry name" value="ATP-DEPENDENT PERMEASE MDL1, MITOCHONDRIAL"/>
    <property type="match status" value="1"/>
</dbReference>
<proteinExistence type="predicted"/>
<keyword evidence="3 6" id="KW-1133">Transmembrane helix</keyword>
<evidence type="ECO:0000259" key="7">
    <source>
        <dbReference type="PROSITE" id="PS50929"/>
    </source>
</evidence>
<protein>
    <submittedName>
        <fullName evidence="8">3808_t:CDS:1</fullName>
    </submittedName>
</protein>
<dbReference type="EMBL" id="CAJVPK010002637">
    <property type="protein sequence ID" value="CAG8615787.1"/>
    <property type="molecule type" value="Genomic_DNA"/>
</dbReference>
<dbReference type="PANTHER" id="PTHR43394:SF27">
    <property type="entry name" value="ATP-DEPENDENT TRANSLOCASE ABCB1-LIKE"/>
    <property type="match status" value="1"/>
</dbReference>
<evidence type="ECO:0000256" key="3">
    <source>
        <dbReference type="ARBA" id="ARBA00022989"/>
    </source>
</evidence>
<dbReference type="PROSITE" id="PS50929">
    <property type="entry name" value="ABC_TM1F"/>
    <property type="match status" value="1"/>
</dbReference>
<evidence type="ECO:0000313" key="9">
    <source>
        <dbReference type="Proteomes" id="UP000789706"/>
    </source>
</evidence>
<dbReference type="InterPro" id="IPR011527">
    <property type="entry name" value="ABC1_TM_dom"/>
</dbReference>
<dbReference type="OrthoDB" id="6500128at2759"/>
<dbReference type="InterPro" id="IPR036640">
    <property type="entry name" value="ABC1_TM_sf"/>
</dbReference>
<gene>
    <name evidence="8" type="ORF">DEBURN_LOCUS10162</name>
</gene>
<dbReference type="Pfam" id="PF00664">
    <property type="entry name" value="ABC_membrane"/>
    <property type="match status" value="2"/>
</dbReference>
<dbReference type="Proteomes" id="UP000789706">
    <property type="component" value="Unassembled WGS sequence"/>
</dbReference>
<keyword evidence="4 6" id="KW-0472">Membrane</keyword>
<sequence>MTSNNNEKSSQGNNTETKDSNNKDKPTNAVGFFQLFRYATFLDILMMFVGCICAAANGAAQPYQTIIIGDALDALLRYGVLLSANAVTEDAKDELKRDILKQTIYFLAIGGAVSIFAYLQITLWMVTGERQVMITNRISSDASLFQDGISEKVGLIVQSLASFIGGFVIGFTKAWKLTLVICSALPLLIVSSVLYGYIVEASTKKGQEVYAEAGNVAEQVLSGIRTVIAFGGQQREIARYNQKLKGAYTVGKKKALTTGL</sequence>
<comment type="subcellular location">
    <subcellularLocation>
        <location evidence="1">Membrane</location>
        <topology evidence="1">Multi-pass membrane protein</topology>
    </subcellularLocation>
</comment>
<evidence type="ECO:0000256" key="5">
    <source>
        <dbReference type="SAM" id="MobiDB-lite"/>
    </source>
</evidence>
<dbReference type="AlphaFoldDB" id="A0A9N9CTR6"/>
<feature type="compositionally biased region" description="Polar residues" evidence="5">
    <location>
        <begin position="1"/>
        <end position="15"/>
    </location>
</feature>
<dbReference type="CDD" id="cd18577">
    <property type="entry name" value="ABC_6TM_Pgp_ABCB1_D1_like"/>
    <property type="match status" value="1"/>
</dbReference>
<evidence type="ECO:0000256" key="2">
    <source>
        <dbReference type="ARBA" id="ARBA00022692"/>
    </source>
</evidence>
<dbReference type="SUPFAM" id="SSF90123">
    <property type="entry name" value="ABC transporter transmembrane region"/>
    <property type="match status" value="1"/>
</dbReference>
<accession>A0A9N9CTR6</accession>
<keyword evidence="2 6" id="KW-0812">Transmembrane</keyword>
<feature type="non-terminal residue" evidence="8">
    <location>
        <position position="260"/>
    </location>
</feature>
<evidence type="ECO:0000256" key="6">
    <source>
        <dbReference type="SAM" id="Phobius"/>
    </source>
</evidence>
<name>A0A9N9CTR6_9GLOM</name>
<evidence type="ECO:0000313" key="8">
    <source>
        <dbReference type="EMBL" id="CAG8615787.1"/>
    </source>
</evidence>
<dbReference type="GO" id="GO:0090374">
    <property type="term" value="P:oligopeptide export from mitochondrion"/>
    <property type="evidence" value="ECO:0007669"/>
    <property type="project" value="TreeGrafter"/>
</dbReference>